<keyword evidence="3 6" id="KW-0812">Transmembrane</keyword>
<feature type="transmembrane region" description="Helical" evidence="6">
    <location>
        <begin position="91"/>
        <end position="110"/>
    </location>
</feature>
<proteinExistence type="inferred from homology"/>
<sequence length="310" mass="33487">MSRIPSLPIIPPVPSALAAARRRGILLVLGASAAFVVSAALVKSIGPTIPLPQIILFRNFFALPLLLLMVMQAGGFHLLRTRLPWRHVERTFWGMWGMIGAFHGFVYLPLATATALGFTMPLFLTALSTVLLGEKVGWRRWSAVVVGFAGVLLMVRPGFGGAALPVFSVGLVLLGALGWAMAMISIRRMGEAGEPGVSIVFWFAICSATVAGLATIPVWVTPSPREWLLLAGIGCVSAVAQLLMTAAYRRGETTLLAPFEYSGLIWTMMVGILLWSEWPDGYELAGFGVLVGAGLYIWRREVLRAAEARR</sequence>
<feature type="transmembrane region" description="Helical" evidence="6">
    <location>
        <begin position="116"/>
        <end position="134"/>
    </location>
</feature>
<accession>A0ABS6HDK3</accession>
<evidence type="ECO:0000256" key="3">
    <source>
        <dbReference type="ARBA" id="ARBA00022692"/>
    </source>
</evidence>
<evidence type="ECO:0000313" key="9">
    <source>
        <dbReference type="Proteomes" id="UP000689967"/>
    </source>
</evidence>
<keyword evidence="4 6" id="KW-1133">Transmembrane helix</keyword>
<evidence type="ECO:0000259" key="7">
    <source>
        <dbReference type="Pfam" id="PF00892"/>
    </source>
</evidence>
<feature type="transmembrane region" description="Helical" evidence="6">
    <location>
        <begin position="227"/>
        <end position="248"/>
    </location>
</feature>
<dbReference type="Proteomes" id="UP000689967">
    <property type="component" value="Unassembled WGS sequence"/>
</dbReference>
<feature type="transmembrane region" description="Helical" evidence="6">
    <location>
        <begin position="141"/>
        <end position="159"/>
    </location>
</feature>
<evidence type="ECO:0000256" key="1">
    <source>
        <dbReference type="ARBA" id="ARBA00004141"/>
    </source>
</evidence>
<name>A0ABS6HDK3_9PROT</name>
<dbReference type="Pfam" id="PF00892">
    <property type="entry name" value="EamA"/>
    <property type="match status" value="2"/>
</dbReference>
<evidence type="ECO:0000256" key="4">
    <source>
        <dbReference type="ARBA" id="ARBA00022989"/>
    </source>
</evidence>
<evidence type="ECO:0000256" key="6">
    <source>
        <dbReference type="SAM" id="Phobius"/>
    </source>
</evidence>
<feature type="transmembrane region" description="Helical" evidence="6">
    <location>
        <begin position="165"/>
        <end position="186"/>
    </location>
</feature>
<keyword evidence="5 6" id="KW-0472">Membrane</keyword>
<gene>
    <name evidence="8" type="ORF">JJQ90_24035</name>
</gene>
<dbReference type="RefSeq" id="WP_216878825.1">
    <property type="nucleotide sequence ID" value="NZ_JAERQM010000009.1"/>
</dbReference>
<dbReference type="PANTHER" id="PTHR22911">
    <property type="entry name" value="ACYL-MALONYL CONDENSING ENZYME-RELATED"/>
    <property type="match status" value="1"/>
</dbReference>
<reference evidence="8 9" key="1">
    <citation type="submission" date="2021-01" db="EMBL/GenBank/DDBJ databases">
        <title>Roseomonas sp. nov, a bacterium isolated from an oil production mixture in Yumen Oilfield.</title>
        <authorList>
            <person name="Wu D."/>
        </authorList>
    </citation>
    <scope>NUCLEOTIDE SEQUENCE [LARGE SCALE GENOMIC DNA]</scope>
    <source>
        <strain evidence="8 9">ROY-5-3</strain>
    </source>
</reference>
<keyword evidence="9" id="KW-1185">Reference proteome</keyword>
<evidence type="ECO:0000256" key="5">
    <source>
        <dbReference type="ARBA" id="ARBA00023136"/>
    </source>
</evidence>
<dbReference type="PANTHER" id="PTHR22911:SF6">
    <property type="entry name" value="SOLUTE CARRIER FAMILY 35 MEMBER G1"/>
    <property type="match status" value="1"/>
</dbReference>
<evidence type="ECO:0000313" key="8">
    <source>
        <dbReference type="EMBL" id="MBU8546811.1"/>
    </source>
</evidence>
<comment type="caution">
    <text evidence="8">The sequence shown here is derived from an EMBL/GenBank/DDBJ whole genome shotgun (WGS) entry which is preliminary data.</text>
</comment>
<dbReference type="InterPro" id="IPR000620">
    <property type="entry name" value="EamA_dom"/>
</dbReference>
<feature type="transmembrane region" description="Helical" evidence="6">
    <location>
        <begin position="55"/>
        <end position="79"/>
    </location>
</feature>
<feature type="transmembrane region" description="Helical" evidence="6">
    <location>
        <begin position="281"/>
        <end position="298"/>
    </location>
</feature>
<evidence type="ECO:0000256" key="2">
    <source>
        <dbReference type="ARBA" id="ARBA00009853"/>
    </source>
</evidence>
<organism evidence="8 9">
    <name type="scientific">Falsiroseomonas oleicola</name>
    <dbReference type="NCBI Taxonomy" id="2801474"/>
    <lineage>
        <taxon>Bacteria</taxon>
        <taxon>Pseudomonadati</taxon>
        <taxon>Pseudomonadota</taxon>
        <taxon>Alphaproteobacteria</taxon>
        <taxon>Acetobacterales</taxon>
        <taxon>Roseomonadaceae</taxon>
        <taxon>Falsiroseomonas</taxon>
    </lineage>
</organism>
<comment type="similarity">
    <text evidence="2">Belongs to the drug/metabolite transporter (DMT) superfamily. 10 TMS drug/metabolite exporter (DME) (TC 2.A.7.3) family.</text>
</comment>
<feature type="transmembrane region" description="Helical" evidence="6">
    <location>
        <begin position="255"/>
        <end position="275"/>
    </location>
</feature>
<feature type="transmembrane region" description="Helical" evidence="6">
    <location>
        <begin position="198"/>
        <end position="221"/>
    </location>
</feature>
<feature type="domain" description="EamA" evidence="7">
    <location>
        <begin position="23"/>
        <end position="155"/>
    </location>
</feature>
<dbReference type="EMBL" id="JAERQM010000009">
    <property type="protein sequence ID" value="MBU8546811.1"/>
    <property type="molecule type" value="Genomic_DNA"/>
</dbReference>
<protein>
    <submittedName>
        <fullName evidence="8">DMT family transporter</fullName>
    </submittedName>
</protein>
<feature type="domain" description="EamA" evidence="7">
    <location>
        <begin position="169"/>
        <end position="293"/>
    </location>
</feature>
<comment type="subcellular location">
    <subcellularLocation>
        <location evidence="1">Membrane</location>
        <topology evidence="1">Multi-pass membrane protein</topology>
    </subcellularLocation>
</comment>